<gene>
    <name evidence="1" type="ORF">TNIN_164741</name>
</gene>
<evidence type="ECO:0000313" key="2">
    <source>
        <dbReference type="Proteomes" id="UP000886998"/>
    </source>
</evidence>
<reference evidence="1" key="1">
    <citation type="submission" date="2020-08" db="EMBL/GenBank/DDBJ databases">
        <title>Multicomponent nature underlies the extraordinary mechanical properties of spider dragline silk.</title>
        <authorList>
            <person name="Kono N."/>
            <person name="Nakamura H."/>
            <person name="Mori M."/>
            <person name="Yoshida Y."/>
            <person name="Ohtoshi R."/>
            <person name="Malay A.D."/>
            <person name="Moran D.A.P."/>
            <person name="Tomita M."/>
            <person name="Numata K."/>
            <person name="Arakawa K."/>
        </authorList>
    </citation>
    <scope>NUCLEOTIDE SEQUENCE</scope>
</reference>
<organism evidence="1 2">
    <name type="scientific">Trichonephila inaurata madagascariensis</name>
    <dbReference type="NCBI Taxonomy" id="2747483"/>
    <lineage>
        <taxon>Eukaryota</taxon>
        <taxon>Metazoa</taxon>
        <taxon>Ecdysozoa</taxon>
        <taxon>Arthropoda</taxon>
        <taxon>Chelicerata</taxon>
        <taxon>Arachnida</taxon>
        <taxon>Araneae</taxon>
        <taxon>Araneomorphae</taxon>
        <taxon>Entelegynae</taxon>
        <taxon>Araneoidea</taxon>
        <taxon>Nephilidae</taxon>
        <taxon>Trichonephila</taxon>
        <taxon>Trichonephila inaurata</taxon>
    </lineage>
</organism>
<evidence type="ECO:0000313" key="1">
    <source>
        <dbReference type="EMBL" id="GFY59900.1"/>
    </source>
</evidence>
<comment type="caution">
    <text evidence="1">The sequence shown here is derived from an EMBL/GenBank/DDBJ whole genome shotgun (WGS) entry which is preliminary data.</text>
</comment>
<dbReference type="EMBL" id="BMAV01012881">
    <property type="protein sequence ID" value="GFY59900.1"/>
    <property type="molecule type" value="Genomic_DNA"/>
</dbReference>
<proteinExistence type="predicted"/>
<name>A0A8X6XU02_9ARAC</name>
<keyword evidence="2" id="KW-1185">Reference proteome</keyword>
<dbReference type="Proteomes" id="UP000886998">
    <property type="component" value="Unassembled WGS sequence"/>
</dbReference>
<dbReference type="AlphaFoldDB" id="A0A8X6XU02"/>
<accession>A0A8X6XU02</accession>
<protein>
    <submittedName>
        <fullName evidence="1">Uncharacterized protein</fullName>
    </submittedName>
</protein>
<sequence length="86" mass="9723">MSMAQWGCCLGTQPCRIKALPMAWVPDHPDEGAIFIDFKVDIKGRETWGRLCSFEDDVGNPKVFRTLVVVSRKRTRVQSCVVPRAD</sequence>